<sequence>MGRSAATSRMRRAQMKKLLAASMERKMKSMKSHLFKVFKGNAECICNTKNVNRPTGAAFIVALRRSLFEHFLPDMTLHKQAAIRYIGYQSTNCLRTTSTTSQPTNIYSHVVIHRAPHEITERQNIPYMRND</sequence>
<name>A0A0B2VWH6_TOXCA</name>
<dbReference type="AlphaFoldDB" id="A0A0B2VWH6"/>
<reference evidence="1 2" key="1">
    <citation type="submission" date="2014-11" db="EMBL/GenBank/DDBJ databases">
        <title>Genetic blueprint of the zoonotic pathogen Toxocara canis.</title>
        <authorList>
            <person name="Zhu X.-Q."/>
            <person name="Korhonen P.K."/>
            <person name="Cai H."/>
            <person name="Young N.D."/>
            <person name="Nejsum P."/>
            <person name="von Samson-Himmelstjerna G."/>
            <person name="Boag P.R."/>
            <person name="Tan P."/>
            <person name="Li Q."/>
            <person name="Min J."/>
            <person name="Yang Y."/>
            <person name="Wang X."/>
            <person name="Fang X."/>
            <person name="Hall R.S."/>
            <person name="Hofmann A."/>
            <person name="Sternberg P.W."/>
            <person name="Jex A.R."/>
            <person name="Gasser R.B."/>
        </authorList>
    </citation>
    <scope>NUCLEOTIDE SEQUENCE [LARGE SCALE GENOMIC DNA]</scope>
    <source>
        <strain evidence="1">PN_DK_2014</strain>
    </source>
</reference>
<evidence type="ECO:0000313" key="2">
    <source>
        <dbReference type="Proteomes" id="UP000031036"/>
    </source>
</evidence>
<gene>
    <name evidence="1" type="ORF">Tcan_14187</name>
</gene>
<comment type="caution">
    <text evidence="1">The sequence shown here is derived from an EMBL/GenBank/DDBJ whole genome shotgun (WGS) entry which is preliminary data.</text>
</comment>
<dbReference type="EMBL" id="JPKZ01000320">
    <property type="protein sequence ID" value="KHN87896.1"/>
    <property type="molecule type" value="Genomic_DNA"/>
</dbReference>
<accession>A0A0B2VWH6</accession>
<keyword evidence="2" id="KW-1185">Reference proteome</keyword>
<dbReference type="Proteomes" id="UP000031036">
    <property type="component" value="Unassembled WGS sequence"/>
</dbReference>
<organism evidence="1 2">
    <name type="scientific">Toxocara canis</name>
    <name type="common">Canine roundworm</name>
    <dbReference type="NCBI Taxonomy" id="6265"/>
    <lineage>
        <taxon>Eukaryota</taxon>
        <taxon>Metazoa</taxon>
        <taxon>Ecdysozoa</taxon>
        <taxon>Nematoda</taxon>
        <taxon>Chromadorea</taxon>
        <taxon>Rhabditida</taxon>
        <taxon>Spirurina</taxon>
        <taxon>Ascaridomorpha</taxon>
        <taxon>Ascaridoidea</taxon>
        <taxon>Toxocaridae</taxon>
        <taxon>Toxocara</taxon>
    </lineage>
</organism>
<protein>
    <submittedName>
        <fullName evidence="1">Uncharacterized protein</fullName>
    </submittedName>
</protein>
<evidence type="ECO:0000313" key="1">
    <source>
        <dbReference type="EMBL" id="KHN87896.1"/>
    </source>
</evidence>
<proteinExistence type="predicted"/>